<evidence type="ECO:0000256" key="6">
    <source>
        <dbReference type="ARBA" id="ARBA00023136"/>
    </source>
</evidence>
<dbReference type="AlphaFoldDB" id="A0A562J2U0"/>
<evidence type="ECO:0000256" key="7">
    <source>
        <dbReference type="SAM" id="Phobius"/>
    </source>
</evidence>
<protein>
    <submittedName>
        <fullName evidence="8">Putative membrane protein YccC</fullName>
    </submittedName>
</protein>
<evidence type="ECO:0000313" key="8">
    <source>
        <dbReference type="EMBL" id="TWH77115.1"/>
    </source>
</evidence>
<feature type="transmembrane region" description="Helical" evidence="7">
    <location>
        <begin position="495"/>
        <end position="512"/>
    </location>
</feature>
<organism evidence="8 9">
    <name type="scientific">Azomonas agilis</name>
    <dbReference type="NCBI Taxonomy" id="116849"/>
    <lineage>
        <taxon>Bacteria</taxon>
        <taxon>Pseudomonadati</taxon>
        <taxon>Pseudomonadota</taxon>
        <taxon>Gammaproteobacteria</taxon>
        <taxon>Pseudomonadales</taxon>
        <taxon>Pseudomonadaceae</taxon>
        <taxon>Azomonas</taxon>
    </lineage>
</organism>
<feature type="transmembrane region" description="Helical" evidence="7">
    <location>
        <begin position="469"/>
        <end position="488"/>
    </location>
</feature>
<evidence type="ECO:0000256" key="4">
    <source>
        <dbReference type="ARBA" id="ARBA00022692"/>
    </source>
</evidence>
<keyword evidence="9" id="KW-1185">Reference proteome</keyword>
<reference evidence="8 9" key="1">
    <citation type="submission" date="2019-07" db="EMBL/GenBank/DDBJ databases">
        <title>Genomic Encyclopedia of Type Strains, Phase I: the one thousand microbial genomes (KMG-I) project.</title>
        <authorList>
            <person name="Kyrpides N."/>
        </authorList>
    </citation>
    <scope>NUCLEOTIDE SEQUENCE [LARGE SCALE GENOMIC DNA]</scope>
    <source>
        <strain evidence="8 9">DSM 375</strain>
    </source>
</reference>
<evidence type="ECO:0000256" key="2">
    <source>
        <dbReference type="ARBA" id="ARBA00022448"/>
    </source>
</evidence>
<feature type="transmembrane region" description="Helical" evidence="7">
    <location>
        <begin position="153"/>
        <end position="174"/>
    </location>
</feature>
<evidence type="ECO:0000313" key="9">
    <source>
        <dbReference type="Proteomes" id="UP000319627"/>
    </source>
</evidence>
<feature type="transmembrane region" description="Helical" evidence="7">
    <location>
        <begin position="74"/>
        <end position="93"/>
    </location>
</feature>
<dbReference type="RefSeq" id="WP_144569814.1">
    <property type="nucleotide sequence ID" value="NZ_VLKG01000001.1"/>
</dbReference>
<feature type="transmembrane region" description="Helical" evidence="7">
    <location>
        <begin position="524"/>
        <end position="542"/>
    </location>
</feature>
<dbReference type="OrthoDB" id="6538131at2"/>
<dbReference type="PANTHER" id="PTHR30509">
    <property type="entry name" value="P-HYDROXYBENZOIC ACID EFFLUX PUMP SUBUNIT-RELATED"/>
    <property type="match status" value="1"/>
</dbReference>
<keyword evidence="4 7" id="KW-0812">Transmembrane</keyword>
<dbReference type="GO" id="GO:0022857">
    <property type="term" value="F:transmembrane transporter activity"/>
    <property type="evidence" value="ECO:0007669"/>
    <property type="project" value="InterPro"/>
</dbReference>
<name>A0A562J2U0_9GAMM</name>
<feature type="transmembrane region" description="Helical" evidence="7">
    <location>
        <begin position="99"/>
        <end position="117"/>
    </location>
</feature>
<feature type="transmembrane region" description="Helical" evidence="7">
    <location>
        <begin position="445"/>
        <end position="463"/>
    </location>
</feature>
<accession>A0A562J2U0</accession>
<evidence type="ECO:0000256" key="3">
    <source>
        <dbReference type="ARBA" id="ARBA00022475"/>
    </source>
</evidence>
<dbReference type="InterPro" id="IPR006726">
    <property type="entry name" value="PHBA_efflux_AaeB/fusaric-R"/>
</dbReference>
<dbReference type="Proteomes" id="UP000319627">
    <property type="component" value="Unassembled WGS sequence"/>
</dbReference>
<keyword evidence="2" id="KW-0813">Transport</keyword>
<keyword evidence="6 7" id="KW-0472">Membrane</keyword>
<dbReference type="PANTHER" id="PTHR30509:SF9">
    <property type="entry name" value="MULTIDRUG RESISTANCE PROTEIN MDTO"/>
    <property type="match status" value="1"/>
</dbReference>
<keyword evidence="3" id="KW-1003">Cell membrane</keyword>
<proteinExistence type="predicted"/>
<sequence>MSVMTTQGPLFRRALREWAQSEGVIWIFIFKALLSVFIALWVAYRLELPQPGTVVVTVFIVMQRQSGEVLAKSFYRIIGTLLGLTLMVTLIALFNQERVLFLLCLALWVGLCTAGAARYRDFRGYACVLAGYTAIMIGLPASLHPEEAFMQALWRVVEITVGILCTGLVSGLILPQTSSATLRATSNSRLRDFARFARSGLSGQLEPLEVEQSHARFAAQAVSLENLRNASAFEDPRIRVRSGRLARMNNEFMVVSTRYHALYQLVQRLQATPEGQVVVDILQPCLDDISTALAPLAEHLLMDSEAAAQAARLDQCKRDLMPQIREGRQQLSMKGASDSLILDYNTAAELLFRFLDDLHNYTLTQASLVQHQHEREQWQYSFTPRANGVAAAVAGVRCALLVLGLSAFWIATAWPSGPTSVLTVGLISALTSISGNPGRLASQIFWGATLSGILGFFLYFWIYPQIDGFPLLYCSFVPILTLGTFWLARPQTAGYGVGLLIWFCILSLPNNLTLYNPALFLNNYLAAILSIAIAALASTFILPPNQPWLWGRLEQDLRMRVVFAVSGKLRGMIAGFESGTRDLLNQGYALAAGRPDVQKRLMRWMFTVLEIGHAVIELREEQARLPKEPWYGEDTEWRLSVRVLGRSLVRLFIQPDAENHQRALNAVEQAIVAVRETPEPRPPQFDSSPLRRVLSYLHFIRSSLLDPNSPLAEGSSTTAGRSHLAS</sequence>
<comment type="caution">
    <text evidence="8">The sequence shown here is derived from an EMBL/GenBank/DDBJ whole genome shotgun (WGS) entry which is preliminary data.</text>
</comment>
<comment type="subcellular location">
    <subcellularLocation>
        <location evidence="1">Cell membrane</location>
        <topology evidence="1">Multi-pass membrane protein</topology>
    </subcellularLocation>
</comment>
<feature type="transmembrane region" description="Helical" evidence="7">
    <location>
        <begin position="124"/>
        <end position="141"/>
    </location>
</feature>
<feature type="transmembrane region" description="Helical" evidence="7">
    <location>
        <begin position="389"/>
        <end position="411"/>
    </location>
</feature>
<dbReference type="Pfam" id="PF04632">
    <property type="entry name" value="FUSC"/>
    <property type="match status" value="1"/>
</dbReference>
<gene>
    <name evidence="8" type="ORF">LX59_00017</name>
</gene>
<keyword evidence="5 7" id="KW-1133">Transmembrane helix</keyword>
<dbReference type="GO" id="GO:0005886">
    <property type="term" value="C:plasma membrane"/>
    <property type="evidence" value="ECO:0007669"/>
    <property type="project" value="UniProtKB-SubCell"/>
</dbReference>
<dbReference type="EMBL" id="VLKG01000001">
    <property type="protein sequence ID" value="TWH77115.1"/>
    <property type="molecule type" value="Genomic_DNA"/>
</dbReference>
<evidence type="ECO:0000256" key="1">
    <source>
        <dbReference type="ARBA" id="ARBA00004651"/>
    </source>
</evidence>
<evidence type="ECO:0000256" key="5">
    <source>
        <dbReference type="ARBA" id="ARBA00022989"/>
    </source>
</evidence>
<feature type="transmembrane region" description="Helical" evidence="7">
    <location>
        <begin position="23"/>
        <end position="44"/>
    </location>
</feature>